<feature type="binding site" evidence="12">
    <location>
        <position position="316"/>
    </location>
    <ligand>
        <name>K(+)</name>
        <dbReference type="ChEBI" id="CHEBI:29103"/>
    </ligand>
</feature>
<proteinExistence type="inferred from homology"/>
<evidence type="ECO:0000256" key="3">
    <source>
        <dbReference type="ARBA" id="ARBA00022448"/>
    </source>
</evidence>
<evidence type="ECO:0000256" key="4">
    <source>
        <dbReference type="ARBA" id="ARBA00022475"/>
    </source>
</evidence>
<evidence type="ECO:0000313" key="15">
    <source>
        <dbReference type="Proteomes" id="UP000028013"/>
    </source>
</evidence>
<dbReference type="InterPro" id="IPR004772">
    <property type="entry name" value="TrkH"/>
</dbReference>
<feature type="binding site" evidence="12">
    <location>
        <position position="220"/>
    </location>
    <ligand>
        <name>K(+)</name>
        <dbReference type="ChEBI" id="CHEBI:29103"/>
    </ligand>
</feature>
<dbReference type="PIRSF" id="PIRSF006247">
    <property type="entry name" value="TrkH"/>
    <property type="match status" value="1"/>
</dbReference>
<keyword evidence="11 13" id="KW-0472">Membrane</keyword>
<dbReference type="GO" id="GO:0005886">
    <property type="term" value="C:plasma membrane"/>
    <property type="evidence" value="ECO:0007669"/>
    <property type="project" value="UniProtKB-SubCell"/>
</dbReference>
<accession>A0A078S9Q2</accession>
<feature type="transmembrane region" description="Helical" evidence="13">
    <location>
        <begin position="455"/>
        <end position="475"/>
    </location>
</feature>
<keyword evidence="5" id="KW-0997">Cell inner membrane</keyword>
<keyword evidence="10" id="KW-0406">Ion transport</keyword>
<keyword evidence="9 13" id="KW-1133">Transmembrane helix</keyword>
<evidence type="ECO:0000256" key="1">
    <source>
        <dbReference type="ARBA" id="ARBA00004429"/>
    </source>
</evidence>
<comment type="subcellular location">
    <subcellularLocation>
        <location evidence="1">Cell inner membrane</location>
        <topology evidence="1">Multi-pass membrane protein</topology>
    </subcellularLocation>
</comment>
<keyword evidence="4" id="KW-1003">Cell membrane</keyword>
<feature type="transmembrane region" description="Helical" evidence="13">
    <location>
        <begin position="390"/>
        <end position="414"/>
    </location>
</feature>
<evidence type="ECO:0000256" key="6">
    <source>
        <dbReference type="ARBA" id="ARBA00022538"/>
    </source>
</evidence>
<keyword evidence="6" id="KW-0633">Potassium transport</keyword>
<dbReference type="GO" id="GO:0046872">
    <property type="term" value="F:metal ion binding"/>
    <property type="evidence" value="ECO:0007669"/>
    <property type="project" value="UniProtKB-KW"/>
</dbReference>
<evidence type="ECO:0000256" key="12">
    <source>
        <dbReference type="PIRSR" id="PIRSR006247-1"/>
    </source>
</evidence>
<dbReference type="Pfam" id="PF02386">
    <property type="entry name" value="TrkH"/>
    <property type="match status" value="1"/>
</dbReference>
<reference evidence="14 15" key="1">
    <citation type="submission" date="2014-04" db="EMBL/GenBank/DDBJ databases">
        <authorList>
            <person name="Sears C."/>
            <person name="Carroll K."/>
            <person name="Sack B.R."/>
            <person name="Qadri F."/>
            <person name="Myers L.L."/>
            <person name="Chung G.-T."/>
            <person name="Escheverria P."/>
            <person name="Fraser C.M."/>
            <person name="Sadzewicz L."/>
            <person name="Shefchek K.A."/>
            <person name="Tallon L."/>
            <person name="Das S.P."/>
            <person name="Daugherty S."/>
            <person name="Mongodin E.F."/>
        </authorList>
    </citation>
    <scope>NUCLEOTIDE SEQUENCE [LARGE SCALE GENOMIC DNA]</scope>
    <source>
        <strain evidence="14 15">3978 T3 ii</strain>
    </source>
</reference>
<organism evidence="14 15">
    <name type="scientific">Bacteroides uniformis str. 3978 T3 ii</name>
    <dbReference type="NCBI Taxonomy" id="1339349"/>
    <lineage>
        <taxon>Bacteria</taxon>
        <taxon>Pseudomonadati</taxon>
        <taxon>Bacteroidota</taxon>
        <taxon>Bacteroidia</taxon>
        <taxon>Bacteroidales</taxon>
        <taxon>Bacteroidaceae</taxon>
        <taxon>Bacteroides</taxon>
    </lineage>
</organism>
<feature type="transmembrane region" description="Helical" evidence="13">
    <location>
        <begin position="272"/>
        <end position="292"/>
    </location>
</feature>
<evidence type="ECO:0000256" key="7">
    <source>
        <dbReference type="ARBA" id="ARBA00022692"/>
    </source>
</evidence>
<feature type="transmembrane region" description="Helical" evidence="13">
    <location>
        <begin position="38"/>
        <end position="58"/>
    </location>
</feature>
<evidence type="ECO:0000256" key="13">
    <source>
        <dbReference type="SAM" id="Phobius"/>
    </source>
</evidence>
<dbReference type="GeneID" id="99750960"/>
<feature type="binding site" evidence="12">
    <location>
        <position position="112"/>
    </location>
    <ligand>
        <name>K(+)</name>
        <dbReference type="ChEBI" id="CHEBI:29103"/>
    </ligand>
</feature>
<feature type="binding site" evidence="12">
    <location>
        <position position="432"/>
    </location>
    <ligand>
        <name>K(+)</name>
        <dbReference type="ChEBI" id="CHEBI:29103"/>
    </ligand>
</feature>
<keyword evidence="3" id="KW-0813">Transport</keyword>
<dbReference type="PATRIC" id="fig|1339349.3.peg.723"/>
<feature type="transmembrane region" description="Helical" evidence="13">
    <location>
        <begin position="329"/>
        <end position="351"/>
    </location>
</feature>
<keyword evidence="8 12" id="KW-0630">Potassium</keyword>
<dbReference type="RefSeq" id="WP_005823951.1">
    <property type="nucleotide sequence ID" value="NZ_JNHN01000087.1"/>
</dbReference>
<feature type="transmembrane region" description="Helical" evidence="13">
    <location>
        <begin position="7"/>
        <end position="32"/>
    </location>
</feature>
<dbReference type="AlphaFoldDB" id="A0A078S9Q2"/>
<name>A0A078S9Q2_BACUN</name>
<evidence type="ECO:0000256" key="11">
    <source>
        <dbReference type="ARBA" id="ARBA00023136"/>
    </source>
</evidence>
<dbReference type="PANTHER" id="PTHR32024:SF2">
    <property type="entry name" value="TRK SYSTEM POTASSIUM UPTAKE PROTEIN TRKG-RELATED"/>
    <property type="match status" value="1"/>
</dbReference>
<feature type="transmembrane region" description="Helical" evidence="13">
    <location>
        <begin position="136"/>
        <end position="162"/>
    </location>
</feature>
<comment type="caution">
    <text evidence="14">The sequence shown here is derived from an EMBL/GenBank/DDBJ whole genome shotgun (WGS) entry which is preliminary data.</text>
</comment>
<feature type="transmembrane region" description="Helical" evidence="13">
    <location>
        <begin position="70"/>
        <end position="91"/>
    </location>
</feature>
<dbReference type="InterPro" id="IPR003445">
    <property type="entry name" value="Cat_transpt"/>
</dbReference>
<dbReference type="EMBL" id="JNHN01000087">
    <property type="protein sequence ID" value="KDS57061.1"/>
    <property type="molecule type" value="Genomic_DNA"/>
</dbReference>
<evidence type="ECO:0000256" key="8">
    <source>
        <dbReference type="ARBA" id="ARBA00022958"/>
    </source>
</evidence>
<sequence length="483" mass="53228">MINFKTIIRIIGILLLLETVMFLVCSSVSFYYRESDMLDFWKAGGITAGIGLLLAALGKGGERQLTRRDGYVLVSFAWVAFSLFGMLPFYIGGYIPDIADAFFETMSGFSSTGATILDDIESLPHGILFWRSMTQWIGGLGIIMFTIAVLPIFGVSGLQVFAAEASGPTHDKVHPRIGITAKWIWSIYTGITTLLVCLLMLGGMDWFDSICHAFATTGTGGFSTKQASVAYYNSPYIEYVISIFMFISGINFTLVLLFVNRKFKKFIGNAELKFYFGSVVLFTAVIAIVLYYTSPMGMEESFRKSLFQVISLQTSTGFATDDYMQWTPVLWGLLTIIMLMGACAGSTTGGLKCIRMVILTKVSRNEFKHILHPNAILPVRINKQVISPSIVSTVLAFCFIYISIIVIGTLLMMAMGVGAEESMGCVISSIGNMGPGLGETGPAYSWNALPDAAKWLLSFLMLLGRLELFTVLLLFTPDFWKRN</sequence>
<dbReference type="PANTHER" id="PTHR32024">
    <property type="entry name" value="TRK SYSTEM POTASSIUM UPTAKE PROTEIN TRKG-RELATED"/>
    <property type="match status" value="1"/>
</dbReference>
<evidence type="ECO:0000313" key="14">
    <source>
        <dbReference type="EMBL" id="KDS57061.1"/>
    </source>
</evidence>
<evidence type="ECO:0000256" key="2">
    <source>
        <dbReference type="ARBA" id="ARBA00009137"/>
    </source>
</evidence>
<evidence type="ECO:0000256" key="10">
    <source>
        <dbReference type="ARBA" id="ARBA00023065"/>
    </source>
</evidence>
<feature type="binding site" evidence="12">
    <location>
        <position position="433"/>
    </location>
    <ligand>
        <name>K(+)</name>
        <dbReference type="ChEBI" id="CHEBI:29103"/>
    </ligand>
</feature>
<dbReference type="Proteomes" id="UP000028013">
    <property type="component" value="Unassembled WGS sequence"/>
</dbReference>
<comment type="similarity">
    <text evidence="2">Belongs to the TrkH potassium transport family.</text>
</comment>
<keyword evidence="7 13" id="KW-0812">Transmembrane</keyword>
<keyword evidence="12" id="KW-0479">Metal-binding</keyword>
<feature type="transmembrane region" description="Helical" evidence="13">
    <location>
        <begin position="183"/>
        <end position="204"/>
    </location>
</feature>
<dbReference type="GO" id="GO:0015379">
    <property type="term" value="F:potassium:chloride symporter activity"/>
    <property type="evidence" value="ECO:0007669"/>
    <property type="project" value="InterPro"/>
</dbReference>
<feature type="transmembrane region" description="Helical" evidence="13">
    <location>
        <begin position="239"/>
        <end position="260"/>
    </location>
</feature>
<gene>
    <name evidence="14" type="ORF">M094_3902</name>
</gene>
<evidence type="ECO:0000256" key="9">
    <source>
        <dbReference type="ARBA" id="ARBA00022989"/>
    </source>
</evidence>
<protein>
    <submittedName>
        <fullName evidence="14">Cation transport family protein</fullName>
    </submittedName>
</protein>
<evidence type="ECO:0000256" key="5">
    <source>
        <dbReference type="ARBA" id="ARBA00022519"/>
    </source>
</evidence>